<name>A0A1C6U1L7_9ACTN</name>
<dbReference type="Pfam" id="PF07070">
    <property type="entry name" value="Spo0M"/>
    <property type="match status" value="1"/>
</dbReference>
<feature type="compositionally biased region" description="Gly residues" evidence="1">
    <location>
        <begin position="298"/>
        <end position="308"/>
    </location>
</feature>
<dbReference type="AlphaFoldDB" id="A0A1C6U1L7"/>
<reference evidence="2 3" key="1">
    <citation type="submission" date="2016-06" db="EMBL/GenBank/DDBJ databases">
        <authorList>
            <person name="Kjaerup R.B."/>
            <person name="Dalgaard T.S."/>
            <person name="Juul-Madsen H.R."/>
        </authorList>
    </citation>
    <scope>NUCLEOTIDE SEQUENCE [LARGE SCALE GENOMIC DNA]</scope>
    <source>
        <strain evidence="2 3">DSM 45577</strain>
    </source>
</reference>
<sequence length="374" mass="39656">MVFKKMLGAFGVGAPSVDTVLSNPDTRPGLPLDGQVNLTGGSHDVEIDQIVVGLVTRVEVDGAEEGHDAVLEFHRVPVAGGLTLREGQHLSLPFQVPMPWETPVTALYGQHLHGMTMGLRTEVAIRGAVDKGDLDPVQVHPLPVQERILEAFGRLGFQFKGADLEYGRISGLSQALPFYQEIEYYTAPQYADGINEVELTFVANEYGVDVVLEFDKRGGLFTGGHDSYGRYQVAHADADRVDWAAQVDGWLRQALTQRQGLLGGPAPYGMPPAQPAYGQPAYGQPAYGQPGYAQPGYGQPGYGPGYGQPGPAPGYGQHVEHHEQRGPGMGAVVAGVAGGAALGFAGGMIADEVFDSFGDDEAEAEAGEADEDEG</sequence>
<dbReference type="Proteomes" id="UP000198937">
    <property type="component" value="Unassembled WGS sequence"/>
</dbReference>
<dbReference type="InterPro" id="IPR009776">
    <property type="entry name" value="Spore_0_M"/>
</dbReference>
<accession>A0A1C6U1L7</accession>
<protein>
    <submittedName>
        <fullName evidence="2">Sporulation-control protein</fullName>
    </submittedName>
</protein>
<gene>
    <name evidence="2" type="ORF">GA0070617_0716</name>
</gene>
<dbReference type="STRING" id="683228.GA0070617_0716"/>
<dbReference type="EMBL" id="FMIA01000002">
    <property type="protein sequence ID" value="SCL47897.1"/>
    <property type="molecule type" value="Genomic_DNA"/>
</dbReference>
<keyword evidence="3" id="KW-1185">Reference proteome</keyword>
<evidence type="ECO:0000313" key="3">
    <source>
        <dbReference type="Proteomes" id="UP000198937"/>
    </source>
</evidence>
<feature type="region of interest" description="Disordered" evidence="1">
    <location>
        <begin position="290"/>
        <end position="325"/>
    </location>
</feature>
<dbReference type="OrthoDB" id="3431481at2"/>
<dbReference type="RefSeq" id="WP_091433877.1">
    <property type="nucleotide sequence ID" value="NZ_BMMJ01000006.1"/>
</dbReference>
<evidence type="ECO:0000313" key="2">
    <source>
        <dbReference type="EMBL" id="SCL47897.1"/>
    </source>
</evidence>
<evidence type="ECO:0000256" key="1">
    <source>
        <dbReference type="SAM" id="MobiDB-lite"/>
    </source>
</evidence>
<dbReference type="PANTHER" id="PTHR40053">
    <property type="entry name" value="SPORULATION-CONTROL PROTEIN SPO0M"/>
    <property type="match status" value="1"/>
</dbReference>
<organism evidence="2 3">
    <name type="scientific">Micromonospora yangpuensis</name>
    <dbReference type="NCBI Taxonomy" id="683228"/>
    <lineage>
        <taxon>Bacteria</taxon>
        <taxon>Bacillati</taxon>
        <taxon>Actinomycetota</taxon>
        <taxon>Actinomycetes</taxon>
        <taxon>Micromonosporales</taxon>
        <taxon>Micromonosporaceae</taxon>
        <taxon>Micromonospora</taxon>
    </lineage>
</organism>
<dbReference type="PANTHER" id="PTHR40053:SF1">
    <property type="entry name" value="SPORULATION-CONTROL PROTEIN SPO0M"/>
    <property type="match status" value="1"/>
</dbReference>
<proteinExistence type="predicted"/>